<dbReference type="GO" id="GO:0005886">
    <property type="term" value="C:plasma membrane"/>
    <property type="evidence" value="ECO:0007669"/>
    <property type="project" value="UniProtKB-SubCell"/>
</dbReference>
<dbReference type="GO" id="GO:0007165">
    <property type="term" value="P:signal transduction"/>
    <property type="evidence" value="ECO:0007669"/>
    <property type="project" value="UniProtKB-KW"/>
</dbReference>
<keyword evidence="5 12" id="KW-1133">Transmembrane helix</keyword>
<evidence type="ECO:0000256" key="12">
    <source>
        <dbReference type="RuleBase" id="RU351113"/>
    </source>
</evidence>
<keyword evidence="7 12" id="KW-0675">Receptor</keyword>
<comment type="similarity">
    <text evidence="10">Belongs to the insect chemoreceptor superfamily. Heteromeric odorant receptor channel (TC 1.A.69) family. Or2a subfamily.</text>
</comment>
<comment type="subunit">
    <text evidence="11">Interacts with Orco. Complexes exist early in the endomembrane system in olfactory sensory neurons (OSNs), coupling these complexes to the conserved ciliary trafficking pathway.</text>
</comment>
<evidence type="ECO:0000256" key="8">
    <source>
        <dbReference type="ARBA" id="ARBA00023224"/>
    </source>
</evidence>
<organism evidence="13 14">
    <name type="scientific">Vespula squamosa</name>
    <name type="common">Southern yellow jacket</name>
    <name type="synonym">Wasp</name>
    <dbReference type="NCBI Taxonomy" id="30214"/>
    <lineage>
        <taxon>Eukaryota</taxon>
        <taxon>Metazoa</taxon>
        <taxon>Ecdysozoa</taxon>
        <taxon>Arthropoda</taxon>
        <taxon>Hexapoda</taxon>
        <taxon>Insecta</taxon>
        <taxon>Pterygota</taxon>
        <taxon>Neoptera</taxon>
        <taxon>Endopterygota</taxon>
        <taxon>Hymenoptera</taxon>
        <taxon>Apocrita</taxon>
        <taxon>Aculeata</taxon>
        <taxon>Vespoidea</taxon>
        <taxon>Vespidae</taxon>
        <taxon>Vespinae</taxon>
        <taxon>Vespula</taxon>
    </lineage>
</organism>
<evidence type="ECO:0000256" key="6">
    <source>
        <dbReference type="ARBA" id="ARBA00023136"/>
    </source>
</evidence>
<comment type="function">
    <text evidence="9">Odorant receptor which mediates acceptance or avoidance behavior, depending on its substrates. The odorant receptor repertoire encodes a large collection of odor stimuli that vary widely in identity, intensity, and duration. May form a complex with Orco to form odorant-sensing units, providing sensitive and prolonged odorant signaling and calcium permeability.</text>
</comment>
<keyword evidence="3 12" id="KW-0812">Transmembrane</keyword>
<evidence type="ECO:0000256" key="3">
    <source>
        <dbReference type="ARBA" id="ARBA00022692"/>
    </source>
</evidence>
<feature type="transmembrane region" description="Helical" evidence="12">
    <location>
        <begin position="29"/>
        <end position="47"/>
    </location>
</feature>
<proteinExistence type="inferred from homology"/>
<dbReference type="PANTHER" id="PTHR21137">
    <property type="entry name" value="ODORANT RECEPTOR"/>
    <property type="match status" value="1"/>
</dbReference>
<dbReference type="Proteomes" id="UP001607302">
    <property type="component" value="Unassembled WGS sequence"/>
</dbReference>
<keyword evidence="14" id="KW-1185">Reference proteome</keyword>
<protein>
    <recommendedName>
        <fullName evidence="12">Odorant receptor</fullName>
    </recommendedName>
</protein>
<dbReference type="PANTHER" id="PTHR21137:SF37">
    <property type="entry name" value="ODORANT RECEPTOR 46A, ISOFORM B-RELATED"/>
    <property type="match status" value="1"/>
</dbReference>
<sequence length="387" mass="44726">MHTLPLSFGLLTYVGFWRPTKWPSNSLKYLIYNVYTTFMVFLLYTFAFCGFMDALIDHDLDNLLEKFSLFISVIGVCIKVTNILINRNSIISVANMLLKEVCIPRDSEELAIKQKFDKNAKTITIYCEILNETTVFFATVAQFGKFLETRTLPLADWTPYDRTSSVMFWITLLHQSIGLIVCANSSVAHETIISGLMIQICAQLEILCHRAKILPTFLKETQKNCSSKEDFKKVENKIIGELVEYHLYVYKFAKKVNDVFTFMIFMQFSISSTVLCMSVYKLSTKDVISLDFLWTFFYLTCMLTQLFLYCWFGNEVTLRSKKIGDAFYEMDWTLLKSKVIKNLIIIMARARKSIEMKSGYIVKLSAESFMIIIKVSYSAYNVLQTSS</sequence>
<evidence type="ECO:0000256" key="2">
    <source>
        <dbReference type="ARBA" id="ARBA00022606"/>
    </source>
</evidence>
<evidence type="ECO:0000313" key="14">
    <source>
        <dbReference type="Proteomes" id="UP001607302"/>
    </source>
</evidence>
<keyword evidence="6 12" id="KW-0472">Membrane</keyword>
<comment type="subcellular location">
    <subcellularLocation>
        <location evidence="12">Cell membrane</location>
        <topology evidence="12">Multi-pass membrane protein</topology>
    </subcellularLocation>
    <subcellularLocation>
        <location evidence="1">Membrane</location>
        <topology evidence="1">Multi-pass membrane protein</topology>
    </subcellularLocation>
</comment>
<dbReference type="Pfam" id="PF02949">
    <property type="entry name" value="7tm_6"/>
    <property type="match status" value="1"/>
</dbReference>
<evidence type="ECO:0000313" key="13">
    <source>
        <dbReference type="EMBL" id="KAL2719608.1"/>
    </source>
</evidence>
<comment type="caution">
    <text evidence="12">Lacks conserved residue(s) required for the propagation of feature annotation.</text>
</comment>
<dbReference type="GO" id="GO:0050911">
    <property type="term" value="P:detection of chemical stimulus involved in sensory perception of smell"/>
    <property type="evidence" value="ECO:0007669"/>
    <property type="project" value="UniProtKB-ARBA"/>
</dbReference>
<feature type="transmembrane region" description="Helical" evidence="12">
    <location>
        <begin position="67"/>
        <end position="85"/>
    </location>
</feature>
<evidence type="ECO:0000256" key="9">
    <source>
        <dbReference type="ARBA" id="ARBA00037764"/>
    </source>
</evidence>
<comment type="caution">
    <text evidence="13">The sequence shown here is derived from an EMBL/GenBank/DDBJ whole genome shotgun (WGS) entry which is preliminary data.</text>
</comment>
<keyword evidence="2 12" id="KW-0716">Sensory transduction</keyword>
<evidence type="ECO:0000256" key="10">
    <source>
        <dbReference type="ARBA" id="ARBA00037946"/>
    </source>
</evidence>
<name>A0ABD2AG82_VESSQ</name>
<evidence type="ECO:0000256" key="11">
    <source>
        <dbReference type="ARBA" id="ARBA00038679"/>
    </source>
</evidence>
<reference evidence="13 14" key="1">
    <citation type="journal article" date="2024" name="Ann. Entomol. Soc. Am.">
        <title>Genomic analyses of the southern and eastern yellowjacket wasps (Hymenoptera: Vespidae) reveal evolutionary signatures of social life.</title>
        <authorList>
            <person name="Catto M.A."/>
            <person name="Caine P.B."/>
            <person name="Orr S.E."/>
            <person name="Hunt B.G."/>
            <person name="Goodisman M.A.D."/>
        </authorList>
    </citation>
    <scope>NUCLEOTIDE SEQUENCE [LARGE SCALE GENOMIC DNA]</scope>
    <source>
        <strain evidence="13">233</strain>
        <tissue evidence="13">Head and thorax</tissue>
    </source>
</reference>
<feature type="transmembrane region" description="Helical" evidence="12">
    <location>
        <begin position="292"/>
        <end position="312"/>
    </location>
</feature>
<keyword evidence="4 12" id="KW-0552">Olfaction</keyword>
<evidence type="ECO:0000256" key="1">
    <source>
        <dbReference type="ARBA" id="ARBA00004141"/>
    </source>
</evidence>
<gene>
    <name evidence="13" type="ORF">V1478_011070</name>
</gene>
<dbReference type="AlphaFoldDB" id="A0ABD2AG82"/>
<dbReference type="InterPro" id="IPR004117">
    <property type="entry name" value="7tm6_olfct_rcpt"/>
</dbReference>
<evidence type="ECO:0000256" key="4">
    <source>
        <dbReference type="ARBA" id="ARBA00022725"/>
    </source>
</evidence>
<keyword evidence="8 12" id="KW-0807">Transducer</keyword>
<feature type="transmembrane region" description="Helical" evidence="12">
    <location>
        <begin position="259"/>
        <end position="280"/>
    </location>
</feature>
<evidence type="ECO:0000256" key="5">
    <source>
        <dbReference type="ARBA" id="ARBA00022989"/>
    </source>
</evidence>
<accession>A0ABD2AG82</accession>
<evidence type="ECO:0000256" key="7">
    <source>
        <dbReference type="ARBA" id="ARBA00023170"/>
    </source>
</evidence>
<dbReference type="EMBL" id="JAUDFV010000149">
    <property type="protein sequence ID" value="KAL2719608.1"/>
    <property type="molecule type" value="Genomic_DNA"/>
</dbReference>